<reference evidence="1 2" key="1">
    <citation type="journal article" date="2019" name="Sci. Rep.">
        <title>Orb-weaving spider Araneus ventricosus genome elucidates the spidroin gene catalogue.</title>
        <authorList>
            <person name="Kono N."/>
            <person name="Nakamura H."/>
            <person name="Ohtoshi R."/>
            <person name="Moran D.A.P."/>
            <person name="Shinohara A."/>
            <person name="Yoshida Y."/>
            <person name="Fujiwara M."/>
            <person name="Mori M."/>
            <person name="Tomita M."/>
            <person name="Arakawa K."/>
        </authorList>
    </citation>
    <scope>NUCLEOTIDE SEQUENCE [LARGE SCALE GENOMIC DNA]</scope>
</reference>
<sequence>MGTQLYTKYRLNDVEIYQLNRNEKFKVSHSAGKVVLTVFWDAKCVLLIDFFTSGTINAGRYCDTLIKLMSVIQRKRPGLLSGRTLFLVDNARSITSTDTKENISRLG</sequence>
<gene>
    <name evidence="1" type="ORF">AVEN_30893_1</name>
</gene>
<dbReference type="InterPro" id="IPR001888">
    <property type="entry name" value="Transposase_1"/>
</dbReference>
<dbReference type="GO" id="GO:0003676">
    <property type="term" value="F:nucleic acid binding"/>
    <property type="evidence" value="ECO:0007669"/>
    <property type="project" value="InterPro"/>
</dbReference>
<evidence type="ECO:0000313" key="1">
    <source>
        <dbReference type="EMBL" id="GBN37328.1"/>
    </source>
</evidence>
<keyword evidence="2" id="KW-1185">Reference proteome</keyword>
<dbReference type="OrthoDB" id="6436943at2759"/>
<protein>
    <recommendedName>
        <fullName evidence="3">Mariner Mos1 transposase</fullName>
    </recommendedName>
</protein>
<name>A0A4Y2ND17_ARAVE</name>
<dbReference type="Gene3D" id="3.30.420.10">
    <property type="entry name" value="Ribonuclease H-like superfamily/Ribonuclease H"/>
    <property type="match status" value="1"/>
</dbReference>
<accession>A0A4Y2ND17</accession>
<dbReference type="Proteomes" id="UP000499080">
    <property type="component" value="Unassembled WGS sequence"/>
</dbReference>
<dbReference type="EMBL" id="BGPR01008998">
    <property type="protein sequence ID" value="GBN37328.1"/>
    <property type="molecule type" value="Genomic_DNA"/>
</dbReference>
<organism evidence="1 2">
    <name type="scientific">Araneus ventricosus</name>
    <name type="common">Orbweaver spider</name>
    <name type="synonym">Epeira ventricosa</name>
    <dbReference type="NCBI Taxonomy" id="182803"/>
    <lineage>
        <taxon>Eukaryota</taxon>
        <taxon>Metazoa</taxon>
        <taxon>Ecdysozoa</taxon>
        <taxon>Arthropoda</taxon>
        <taxon>Chelicerata</taxon>
        <taxon>Arachnida</taxon>
        <taxon>Araneae</taxon>
        <taxon>Araneomorphae</taxon>
        <taxon>Entelegynae</taxon>
        <taxon>Araneoidea</taxon>
        <taxon>Araneidae</taxon>
        <taxon>Araneus</taxon>
    </lineage>
</organism>
<evidence type="ECO:0000313" key="2">
    <source>
        <dbReference type="Proteomes" id="UP000499080"/>
    </source>
</evidence>
<evidence type="ECO:0008006" key="3">
    <source>
        <dbReference type="Google" id="ProtNLM"/>
    </source>
</evidence>
<dbReference type="InterPro" id="IPR036397">
    <property type="entry name" value="RNaseH_sf"/>
</dbReference>
<dbReference type="Pfam" id="PF01359">
    <property type="entry name" value="Transposase_1"/>
    <property type="match status" value="1"/>
</dbReference>
<proteinExistence type="predicted"/>
<dbReference type="AlphaFoldDB" id="A0A4Y2ND17"/>
<comment type="caution">
    <text evidence="1">The sequence shown here is derived from an EMBL/GenBank/DDBJ whole genome shotgun (WGS) entry which is preliminary data.</text>
</comment>